<dbReference type="Proteomes" id="UP000315010">
    <property type="component" value="Unassembled WGS sequence"/>
</dbReference>
<dbReference type="GO" id="GO:0016757">
    <property type="term" value="F:glycosyltransferase activity"/>
    <property type="evidence" value="ECO:0007669"/>
    <property type="project" value="UniProtKB-KW"/>
</dbReference>
<dbReference type="InterPro" id="IPR028098">
    <property type="entry name" value="Glyco_trans_4-like_N"/>
</dbReference>
<dbReference type="PANTHER" id="PTHR12526:SF510">
    <property type="entry name" value="D-INOSITOL 3-PHOSPHATE GLYCOSYLTRANSFERASE"/>
    <property type="match status" value="1"/>
</dbReference>
<evidence type="ECO:0000313" key="6">
    <source>
        <dbReference type="Proteomes" id="UP000315010"/>
    </source>
</evidence>
<dbReference type="SUPFAM" id="SSF53756">
    <property type="entry name" value="UDP-Glycosyltransferase/glycogen phosphorylase"/>
    <property type="match status" value="1"/>
</dbReference>
<dbReference type="RefSeq" id="WP_146394492.1">
    <property type="nucleotide sequence ID" value="NZ_SJPJ01000001.1"/>
</dbReference>
<keyword evidence="2 5" id="KW-0808">Transferase</keyword>
<accession>A0A5C5YVZ5</accession>
<evidence type="ECO:0000259" key="3">
    <source>
        <dbReference type="Pfam" id="PF00534"/>
    </source>
</evidence>
<dbReference type="EC" id="2.4.1.292" evidence="5"/>
<keyword evidence="6" id="KW-1185">Reference proteome</keyword>
<evidence type="ECO:0000256" key="2">
    <source>
        <dbReference type="ARBA" id="ARBA00022679"/>
    </source>
</evidence>
<protein>
    <submittedName>
        <fullName evidence="5">Alpha-1,4-N-acetyl-D-galactosaminyltransferase</fullName>
        <ecNumber evidence="5">2.4.1.292</ecNumber>
    </submittedName>
</protein>
<comment type="caution">
    <text evidence="5">The sequence shown here is derived from an EMBL/GenBank/DDBJ whole genome shotgun (WGS) entry which is preliminary data.</text>
</comment>
<feature type="domain" description="Glycosyltransferase subfamily 4-like N-terminal" evidence="4">
    <location>
        <begin position="13"/>
        <end position="172"/>
    </location>
</feature>
<dbReference type="OrthoDB" id="9787617at2"/>
<evidence type="ECO:0000256" key="1">
    <source>
        <dbReference type="ARBA" id="ARBA00022676"/>
    </source>
</evidence>
<dbReference type="Gene3D" id="3.40.50.2000">
    <property type="entry name" value="Glycogen Phosphorylase B"/>
    <property type="match status" value="2"/>
</dbReference>
<reference evidence="5 6" key="1">
    <citation type="submission" date="2019-02" db="EMBL/GenBank/DDBJ databases">
        <title>Deep-cultivation of Planctomycetes and their phenomic and genomic characterization uncovers novel biology.</title>
        <authorList>
            <person name="Wiegand S."/>
            <person name="Jogler M."/>
            <person name="Boedeker C."/>
            <person name="Pinto D."/>
            <person name="Vollmers J."/>
            <person name="Rivas-Marin E."/>
            <person name="Kohn T."/>
            <person name="Peeters S.H."/>
            <person name="Heuer A."/>
            <person name="Rast P."/>
            <person name="Oberbeckmann S."/>
            <person name="Bunk B."/>
            <person name="Jeske O."/>
            <person name="Meyerdierks A."/>
            <person name="Storesund J.E."/>
            <person name="Kallscheuer N."/>
            <person name="Luecker S."/>
            <person name="Lage O.M."/>
            <person name="Pohl T."/>
            <person name="Merkel B.J."/>
            <person name="Hornburger P."/>
            <person name="Mueller R.-W."/>
            <person name="Bruemmer F."/>
            <person name="Labrenz M."/>
            <person name="Spormann A.M."/>
            <person name="Op Den Camp H."/>
            <person name="Overmann J."/>
            <person name="Amann R."/>
            <person name="Jetten M.S.M."/>
            <person name="Mascher T."/>
            <person name="Medema M.H."/>
            <person name="Devos D.P."/>
            <person name="Kaster A.-K."/>
            <person name="Ovreas L."/>
            <person name="Rohde M."/>
            <person name="Galperin M.Y."/>
            <person name="Jogler C."/>
        </authorList>
    </citation>
    <scope>NUCLEOTIDE SEQUENCE [LARGE SCALE GENOMIC DNA]</scope>
    <source>
        <strain evidence="5 6">CA13</strain>
    </source>
</reference>
<keyword evidence="1 5" id="KW-0328">Glycosyltransferase</keyword>
<evidence type="ECO:0000313" key="5">
    <source>
        <dbReference type="EMBL" id="TWT79222.1"/>
    </source>
</evidence>
<feature type="domain" description="Glycosyl transferase family 1" evidence="3">
    <location>
        <begin position="181"/>
        <end position="337"/>
    </location>
</feature>
<dbReference type="EMBL" id="SJPJ01000001">
    <property type="protein sequence ID" value="TWT79222.1"/>
    <property type="molecule type" value="Genomic_DNA"/>
</dbReference>
<evidence type="ECO:0000259" key="4">
    <source>
        <dbReference type="Pfam" id="PF13439"/>
    </source>
</evidence>
<name>A0A5C5YVZ5_9BACT</name>
<dbReference type="Pfam" id="PF13439">
    <property type="entry name" value="Glyco_transf_4"/>
    <property type="match status" value="1"/>
</dbReference>
<dbReference type="PANTHER" id="PTHR12526">
    <property type="entry name" value="GLYCOSYLTRANSFERASE"/>
    <property type="match status" value="1"/>
</dbReference>
<dbReference type="AlphaFoldDB" id="A0A5C5YVZ5"/>
<sequence length="366" mass="40493">MKILCIIHSLDGGGAERVMARLASMLAARNHQVALVTLDDAKNDRHSVSDSVRRLPLGVMSETPRGFAKLRNIRRRLSAIRRTVKHESPDVVLSFCDRTNIDVLLATIGMNVPVVISERSDPRHQNLGTFWERVRRKIYPRAAKIVALTNAIAESLAPLNHRPVEVIPSAVDKFDAAEISGARKNVILGVGRLQTEKGFDRLIEAFAEIAADSPEWTLRIVGEGTQRGYLEELAKTRGISDRIAFPGWVRPIDPEYAGAAVFVLPSRYEGFPSALLEAMAAGLPCIAMDCQSGSREIIRDGENGLIVADSIPDLTAALRHLVDNPTERERVAKSATEVATQFSWDKMVDKYENLLRIHLESLLNTH</sequence>
<dbReference type="InterPro" id="IPR001296">
    <property type="entry name" value="Glyco_trans_1"/>
</dbReference>
<proteinExistence type="predicted"/>
<organism evidence="5 6">
    <name type="scientific">Novipirellula herctigrandis</name>
    <dbReference type="NCBI Taxonomy" id="2527986"/>
    <lineage>
        <taxon>Bacteria</taxon>
        <taxon>Pseudomonadati</taxon>
        <taxon>Planctomycetota</taxon>
        <taxon>Planctomycetia</taxon>
        <taxon>Pirellulales</taxon>
        <taxon>Pirellulaceae</taxon>
        <taxon>Novipirellula</taxon>
    </lineage>
</organism>
<dbReference type="Pfam" id="PF00534">
    <property type="entry name" value="Glycos_transf_1"/>
    <property type="match status" value="1"/>
</dbReference>
<dbReference type="CDD" id="cd03820">
    <property type="entry name" value="GT4_AmsD-like"/>
    <property type="match status" value="1"/>
</dbReference>
<gene>
    <name evidence="5" type="primary">pglH</name>
    <name evidence="5" type="ORF">CA13_06200</name>
</gene>